<evidence type="ECO:0000313" key="2">
    <source>
        <dbReference type="Proteomes" id="UP001231924"/>
    </source>
</evidence>
<sequence length="131" mass="14307">MDQRVINPWEWSIAYGFQQAVEVTGEQRTLYCSGQTSVDKDGHPQHEGDMTAQAHLALDNLETVLGDAGMSPENIVRLNVYTTDVDAFFGASESLGERMGRTGYVVTMTLLGVARLAFPELLLEIEATAVA</sequence>
<dbReference type="SUPFAM" id="SSF55298">
    <property type="entry name" value="YjgF-like"/>
    <property type="match status" value="1"/>
</dbReference>
<organism evidence="1 2">
    <name type="scientific">Actinomycetospora termitidis</name>
    <dbReference type="NCBI Taxonomy" id="3053470"/>
    <lineage>
        <taxon>Bacteria</taxon>
        <taxon>Bacillati</taxon>
        <taxon>Actinomycetota</taxon>
        <taxon>Actinomycetes</taxon>
        <taxon>Pseudonocardiales</taxon>
        <taxon>Pseudonocardiaceae</taxon>
        <taxon>Actinomycetospora</taxon>
    </lineage>
</organism>
<dbReference type="EC" id="3.5.-.-" evidence="1"/>
<dbReference type="PANTHER" id="PTHR43857:SF1">
    <property type="entry name" value="YJGH FAMILY PROTEIN"/>
    <property type="match status" value="1"/>
</dbReference>
<protein>
    <submittedName>
        <fullName evidence="1">RidA family protein</fullName>
        <ecNumber evidence="1">3.5.-.-</ecNumber>
    </submittedName>
</protein>
<evidence type="ECO:0000313" key="1">
    <source>
        <dbReference type="EMBL" id="MDL5155135.1"/>
    </source>
</evidence>
<gene>
    <name evidence="1" type="ORF">QRT03_04140</name>
</gene>
<dbReference type="Pfam" id="PF01042">
    <property type="entry name" value="Ribonuc_L-PSP"/>
    <property type="match status" value="1"/>
</dbReference>
<keyword evidence="2" id="KW-1185">Reference proteome</keyword>
<keyword evidence="1" id="KW-0378">Hydrolase</keyword>
<dbReference type="InterPro" id="IPR006175">
    <property type="entry name" value="YjgF/YER057c/UK114"/>
</dbReference>
<dbReference type="CDD" id="cd00448">
    <property type="entry name" value="YjgF_YER057c_UK114_family"/>
    <property type="match status" value="1"/>
</dbReference>
<name>A0ABT7M398_9PSEU</name>
<proteinExistence type="predicted"/>
<dbReference type="GO" id="GO:0016787">
    <property type="term" value="F:hydrolase activity"/>
    <property type="evidence" value="ECO:0007669"/>
    <property type="project" value="UniProtKB-KW"/>
</dbReference>
<dbReference type="RefSeq" id="WP_286051238.1">
    <property type="nucleotide sequence ID" value="NZ_JASVWF010000001.1"/>
</dbReference>
<reference evidence="1 2" key="1">
    <citation type="submission" date="2023-06" db="EMBL/GenBank/DDBJ databases">
        <title>Actinomycetospora Odt1-22.</title>
        <authorList>
            <person name="Supong K."/>
        </authorList>
    </citation>
    <scope>NUCLEOTIDE SEQUENCE [LARGE SCALE GENOMIC DNA]</scope>
    <source>
        <strain evidence="1 2">Odt1-22</strain>
    </source>
</reference>
<dbReference type="Gene3D" id="3.30.1330.40">
    <property type="entry name" value="RutC-like"/>
    <property type="match status" value="1"/>
</dbReference>
<dbReference type="InterPro" id="IPR035959">
    <property type="entry name" value="RutC-like_sf"/>
</dbReference>
<comment type="caution">
    <text evidence="1">The sequence shown here is derived from an EMBL/GenBank/DDBJ whole genome shotgun (WGS) entry which is preliminary data.</text>
</comment>
<dbReference type="Proteomes" id="UP001231924">
    <property type="component" value="Unassembled WGS sequence"/>
</dbReference>
<accession>A0ABT7M398</accession>
<dbReference type="PANTHER" id="PTHR43857">
    <property type="entry name" value="BLR7761 PROTEIN"/>
    <property type="match status" value="1"/>
</dbReference>
<dbReference type="EMBL" id="JASVWF010000001">
    <property type="protein sequence ID" value="MDL5155135.1"/>
    <property type="molecule type" value="Genomic_DNA"/>
</dbReference>